<proteinExistence type="predicted"/>
<organism evidence="2 3">
    <name type="scientific">Potamilus streckersoni</name>
    <dbReference type="NCBI Taxonomy" id="2493646"/>
    <lineage>
        <taxon>Eukaryota</taxon>
        <taxon>Metazoa</taxon>
        <taxon>Spiralia</taxon>
        <taxon>Lophotrochozoa</taxon>
        <taxon>Mollusca</taxon>
        <taxon>Bivalvia</taxon>
        <taxon>Autobranchia</taxon>
        <taxon>Heteroconchia</taxon>
        <taxon>Palaeoheterodonta</taxon>
        <taxon>Unionida</taxon>
        <taxon>Unionoidea</taxon>
        <taxon>Unionidae</taxon>
        <taxon>Ambleminae</taxon>
        <taxon>Lampsilini</taxon>
        <taxon>Potamilus</taxon>
    </lineage>
</organism>
<dbReference type="Proteomes" id="UP001195483">
    <property type="component" value="Unassembled WGS sequence"/>
</dbReference>
<dbReference type="EMBL" id="JAEAOA010002176">
    <property type="protein sequence ID" value="KAK3599687.1"/>
    <property type="molecule type" value="Genomic_DNA"/>
</dbReference>
<sequence length="149" mass="16741">MICNPTAGDNLSTKVTNDSIVPDTYQVTQIQYSTNKPAPRLRTPLQLSSTTDYTNSSIEARHEDPTRIVTGFHNSFITLQTAQLRHILKPKTDTISIPTAATLPNTNSLNRSGRPQQIHCYRSQSNYGCPKKHKQMKKYSSSRVLHATR</sequence>
<reference evidence="2" key="1">
    <citation type="journal article" date="2021" name="Genome Biol. Evol.">
        <title>A High-Quality Reference Genome for a Parasitic Bivalve with Doubly Uniparental Inheritance (Bivalvia: Unionida).</title>
        <authorList>
            <person name="Smith C.H."/>
        </authorList>
    </citation>
    <scope>NUCLEOTIDE SEQUENCE</scope>
    <source>
        <strain evidence="2">CHS0354</strain>
    </source>
</reference>
<keyword evidence="3" id="KW-1185">Reference proteome</keyword>
<reference evidence="2" key="2">
    <citation type="journal article" date="2021" name="Genome Biol. Evol.">
        <title>Developing a high-quality reference genome for a parasitic bivalve with doubly uniparental inheritance (Bivalvia: Unionida).</title>
        <authorList>
            <person name="Smith C.H."/>
        </authorList>
    </citation>
    <scope>NUCLEOTIDE SEQUENCE</scope>
    <source>
        <strain evidence="2">CHS0354</strain>
        <tissue evidence="2">Mantle</tissue>
    </source>
</reference>
<evidence type="ECO:0000313" key="2">
    <source>
        <dbReference type="EMBL" id="KAK3599687.1"/>
    </source>
</evidence>
<comment type="caution">
    <text evidence="2">The sequence shown here is derived from an EMBL/GenBank/DDBJ whole genome shotgun (WGS) entry which is preliminary data.</text>
</comment>
<feature type="region of interest" description="Disordered" evidence="1">
    <location>
        <begin position="125"/>
        <end position="149"/>
    </location>
</feature>
<gene>
    <name evidence="2" type="ORF">CHS0354_037158</name>
</gene>
<accession>A0AAE0W411</accession>
<evidence type="ECO:0000256" key="1">
    <source>
        <dbReference type="SAM" id="MobiDB-lite"/>
    </source>
</evidence>
<protein>
    <submittedName>
        <fullName evidence="2">Uncharacterized protein</fullName>
    </submittedName>
</protein>
<evidence type="ECO:0000313" key="3">
    <source>
        <dbReference type="Proteomes" id="UP001195483"/>
    </source>
</evidence>
<dbReference type="AlphaFoldDB" id="A0AAE0W411"/>
<name>A0AAE0W411_9BIVA</name>
<reference evidence="2" key="3">
    <citation type="submission" date="2023-05" db="EMBL/GenBank/DDBJ databases">
        <authorList>
            <person name="Smith C.H."/>
        </authorList>
    </citation>
    <scope>NUCLEOTIDE SEQUENCE</scope>
    <source>
        <strain evidence="2">CHS0354</strain>
        <tissue evidence="2">Mantle</tissue>
    </source>
</reference>